<dbReference type="CDD" id="cd00198">
    <property type="entry name" value="vWFA"/>
    <property type="match status" value="1"/>
</dbReference>
<evidence type="ECO:0000313" key="2">
    <source>
        <dbReference type="EMBL" id="SIR86812.1"/>
    </source>
</evidence>
<dbReference type="NCBIfam" id="NF038114">
    <property type="entry name" value="rightmost"/>
    <property type="match status" value="1"/>
</dbReference>
<dbReference type="Pfam" id="PF06707">
    <property type="entry name" value="DUF1194"/>
    <property type="match status" value="1"/>
</dbReference>
<dbReference type="SUPFAM" id="SSF53300">
    <property type="entry name" value="vWA-like"/>
    <property type="match status" value="1"/>
</dbReference>
<dbReference type="Proteomes" id="UP000186004">
    <property type="component" value="Unassembled WGS sequence"/>
</dbReference>
<evidence type="ECO:0000313" key="3">
    <source>
        <dbReference type="Proteomes" id="UP000186004"/>
    </source>
</evidence>
<accession>A0A1N7EF72</accession>
<dbReference type="PROSITE" id="PS50234">
    <property type="entry name" value="VWFA"/>
    <property type="match status" value="1"/>
</dbReference>
<evidence type="ECO:0000259" key="1">
    <source>
        <dbReference type="PROSITE" id="PS50234"/>
    </source>
</evidence>
<dbReference type="Gene3D" id="3.40.50.410">
    <property type="entry name" value="von Willebrand factor, type A domain"/>
    <property type="match status" value="1"/>
</dbReference>
<organism evidence="2 3">
    <name type="scientific">Micromonospora avicenniae</name>
    <dbReference type="NCBI Taxonomy" id="1198245"/>
    <lineage>
        <taxon>Bacteria</taxon>
        <taxon>Bacillati</taxon>
        <taxon>Actinomycetota</taxon>
        <taxon>Actinomycetes</taxon>
        <taxon>Micromonosporales</taxon>
        <taxon>Micromonosporaceae</taxon>
        <taxon>Micromonospora</taxon>
    </lineage>
</organism>
<dbReference type="Gene3D" id="2.60.40.10">
    <property type="entry name" value="Immunoglobulins"/>
    <property type="match status" value="1"/>
</dbReference>
<dbReference type="EMBL" id="FTNF01000023">
    <property type="protein sequence ID" value="SIR86812.1"/>
    <property type="molecule type" value="Genomic_DNA"/>
</dbReference>
<dbReference type="STRING" id="1198245.SAMN05444858_12320"/>
<name>A0A1N7EF72_9ACTN</name>
<dbReference type="AlphaFoldDB" id="A0A1N7EF72"/>
<proteinExistence type="predicted"/>
<dbReference type="GO" id="GO:0005975">
    <property type="term" value="P:carbohydrate metabolic process"/>
    <property type="evidence" value="ECO:0007669"/>
    <property type="project" value="UniProtKB-ARBA"/>
</dbReference>
<dbReference type="RefSeq" id="WP_076473366.1">
    <property type="nucleotide sequence ID" value="NZ_FTNF01000023.1"/>
</dbReference>
<sequence length="989" mass="105846">MLLVDGSFSLTDADWQVQLEGFARAVEDPLVFPRSDRVAVGVLQYSGTDVAKGTRLEIPLTRLTDDEAVKAFTTRLRSIERLNDVSNPGDAVHAGADHLATAGRSGTTWSMCMSTDGEPNAGEGLADAVAYAKNKGVDRYNVLALTSGVFTEEQARAVYGPHVFGGGRVNAARSIAEFSSLISGCLNYALDLAAIEVNQAVQDWQNSVPLIRAKSTIVRTFFKTVDSQEVRTSGRLRGYRDGQELPGSPLTPIDATEIVVGPDAAAGRERFSGSLNFSLPAIWTTGRVKLVPELPGGVRCEGGRWTADCGTEVEFRPGGNFRVSLFAASWNENGTVREPSFADLYEQYQRMHDVFPVSNASASFETLNLDGRPANDDEGLEEVNSQLWVDWWTDFRSGTYDTRTMYHAAILGDGGGGLAMGIGSPISSGWLSGAEGLYGTGYARNRGAHEVAHSLGREHIVNADQNGRTFPVLGAKRGWCGEVAGTFTDDYPYWTGTSQGDRPTLGPNGDRDREIWGVSARYFGDREGLAITSPHTTYPMMSYCNSTRGDSQGRWIDVRDYQALYEGQLGPDATAVAPSRAPAVAAEPASVVLRGQVDTATGTATFRPTMPAFGVTAAADDPEGGYELRVLDADDQVLHRVRFQPRFPEATDEPPGGDGRDEPTVGTFEVAVPAVPESAARAVVVRDGQVIGALAAERKKPDADRPTAAVDRDGETVRLSWKGRHAGPHAPTYTAQYSADGGDSWRTYAADTGATEASAPRWMVPGSPAALVRVIASHGLDATVVTSEPLAIPDAAPQLAIRNPADGAAYHGAQTIRLDAGAYDAETGLLADDAVSWRSDRDGELGSGRILMTRADQLSEGAHRISATVTDAAGQTVTREITVSISRLPAPTPRYEFGGFRPPIDPDGLTVVEAGRIIPVKWTVGGEEPGKSAVVSATFDTPGADYRWISTLGSYHLNVDTPRSWAGSRHRLTVTLADGTQHSTEFEFQ</sequence>
<feature type="domain" description="VWFA" evidence="1">
    <location>
        <begin position="1"/>
        <end position="142"/>
    </location>
</feature>
<reference evidence="2 3" key="1">
    <citation type="submission" date="2017-01" db="EMBL/GenBank/DDBJ databases">
        <authorList>
            <person name="Mah S.A."/>
            <person name="Swanson W.J."/>
            <person name="Moy G.W."/>
            <person name="Vacquier V.D."/>
        </authorList>
    </citation>
    <scope>NUCLEOTIDE SEQUENCE [LARGE SCALE GENOMIC DNA]</scope>
    <source>
        <strain evidence="2 3">DSM 45758</strain>
    </source>
</reference>
<protein>
    <recommendedName>
        <fullName evidence="1">VWFA domain-containing protein</fullName>
    </recommendedName>
</protein>
<gene>
    <name evidence="2" type="ORF">SAMN05444858_12320</name>
</gene>
<keyword evidence="3" id="KW-1185">Reference proteome</keyword>
<dbReference type="InterPro" id="IPR036465">
    <property type="entry name" value="vWFA_dom_sf"/>
</dbReference>
<dbReference type="InterPro" id="IPR002035">
    <property type="entry name" value="VWF_A"/>
</dbReference>
<dbReference type="InterPro" id="IPR010607">
    <property type="entry name" value="DUF1194"/>
</dbReference>
<dbReference type="InterPro" id="IPR013783">
    <property type="entry name" value="Ig-like_fold"/>
</dbReference>